<evidence type="ECO:0000313" key="2">
    <source>
        <dbReference type="EMBL" id="KAK7496616.1"/>
    </source>
</evidence>
<accession>A0ABD0LAM4</accession>
<feature type="region of interest" description="Disordered" evidence="1">
    <location>
        <begin position="1"/>
        <end position="33"/>
    </location>
</feature>
<gene>
    <name evidence="2" type="ORF">BaRGS_00012268</name>
</gene>
<dbReference type="AlphaFoldDB" id="A0ABD0LAM4"/>
<name>A0ABD0LAM4_9CAEN</name>
<keyword evidence="3" id="KW-1185">Reference proteome</keyword>
<protein>
    <submittedName>
        <fullName evidence="2">Uncharacterized protein</fullName>
    </submittedName>
</protein>
<evidence type="ECO:0000256" key="1">
    <source>
        <dbReference type="SAM" id="MobiDB-lite"/>
    </source>
</evidence>
<sequence length="80" mass="8915">MRLAAQGNGGEEGQMGGQGRTSEPWRATQRPLESWWSVTTRNSHGSRLNQWRHASRTVGSMSVLAMAACQDARRTLRSCR</sequence>
<comment type="caution">
    <text evidence="2">The sequence shown here is derived from an EMBL/GenBank/DDBJ whole genome shotgun (WGS) entry which is preliminary data.</text>
</comment>
<evidence type="ECO:0000313" key="3">
    <source>
        <dbReference type="Proteomes" id="UP001519460"/>
    </source>
</evidence>
<dbReference type="Proteomes" id="UP001519460">
    <property type="component" value="Unassembled WGS sequence"/>
</dbReference>
<reference evidence="2 3" key="1">
    <citation type="journal article" date="2023" name="Sci. Data">
        <title>Genome assembly of the Korean intertidal mud-creeper Batillaria attramentaria.</title>
        <authorList>
            <person name="Patra A.K."/>
            <person name="Ho P.T."/>
            <person name="Jun S."/>
            <person name="Lee S.J."/>
            <person name="Kim Y."/>
            <person name="Won Y.J."/>
        </authorList>
    </citation>
    <scope>NUCLEOTIDE SEQUENCE [LARGE SCALE GENOMIC DNA]</scope>
    <source>
        <strain evidence="2">Wonlab-2016</strain>
    </source>
</reference>
<feature type="compositionally biased region" description="Gly residues" evidence="1">
    <location>
        <begin position="7"/>
        <end position="19"/>
    </location>
</feature>
<proteinExistence type="predicted"/>
<organism evidence="2 3">
    <name type="scientific">Batillaria attramentaria</name>
    <dbReference type="NCBI Taxonomy" id="370345"/>
    <lineage>
        <taxon>Eukaryota</taxon>
        <taxon>Metazoa</taxon>
        <taxon>Spiralia</taxon>
        <taxon>Lophotrochozoa</taxon>
        <taxon>Mollusca</taxon>
        <taxon>Gastropoda</taxon>
        <taxon>Caenogastropoda</taxon>
        <taxon>Sorbeoconcha</taxon>
        <taxon>Cerithioidea</taxon>
        <taxon>Batillariidae</taxon>
        <taxon>Batillaria</taxon>
    </lineage>
</organism>
<dbReference type="EMBL" id="JACVVK020000066">
    <property type="protein sequence ID" value="KAK7496616.1"/>
    <property type="molecule type" value="Genomic_DNA"/>
</dbReference>